<accession>A0ABT7EE42</accession>
<dbReference type="EMBL" id="JASJUT010000001">
    <property type="protein sequence ID" value="MDK2593548.1"/>
    <property type="molecule type" value="Genomic_DNA"/>
</dbReference>
<evidence type="ECO:0000313" key="2">
    <source>
        <dbReference type="Proteomes" id="UP001231915"/>
    </source>
</evidence>
<proteinExistence type="predicted"/>
<dbReference type="Gene3D" id="3.40.462.20">
    <property type="match status" value="1"/>
</dbReference>
<gene>
    <name evidence="1" type="ORF">QNM18_00525</name>
</gene>
<name>A0ABT7EE42_9GAMM</name>
<sequence length="62" mass="6751">MPPGLDNTAQADAHLNWLNTMYKTIYAVSGGVQDLRLTDGVDGCYYNYPDVDLGSIKKGPES</sequence>
<comment type="caution">
    <text evidence="1">The sequence shown here is derived from an EMBL/GenBank/DDBJ whole genome shotgun (WGS) entry which is preliminary data.</text>
</comment>
<evidence type="ECO:0000313" key="1">
    <source>
        <dbReference type="EMBL" id="MDK2593548.1"/>
    </source>
</evidence>
<keyword evidence="2" id="KW-1185">Reference proteome</keyword>
<protein>
    <submittedName>
        <fullName evidence="1">Uncharacterized protein</fullName>
    </submittedName>
</protein>
<dbReference type="Proteomes" id="UP001231915">
    <property type="component" value="Unassembled WGS sequence"/>
</dbReference>
<organism evidence="1 2">
    <name type="scientific">Pseudoalteromonas obscura</name>
    <dbReference type="NCBI Taxonomy" id="3048491"/>
    <lineage>
        <taxon>Bacteria</taxon>
        <taxon>Pseudomonadati</taxon>
        <taxon>Pseudomonadota</taxon>
        <taxon>Gammaproteobacteria</taxon>
        <taxon>Alteromonadales</taxon>
        <taxon>Pseudoalteromonadaceae</taxon>
        <taxon>Pseudoalteromonas</taxon>
    </lineage>
</organism>
<reference evidence="1 2" key="1">
    <citation type="submission" date="2023-05" db="EMBL/GenBank/DDBJ databases">
        <title>Pseudoalteromonas ardens sp. nov., Pseudoalteromonas obscura sp. nov., and Pseudoalteromonas umbrosa sp. nov., isolated from the coral Montipora capitata.</title>
        <authorList>
            <person name="Thomas E.M."/>
            <person name="Smith E.M."/>
            <person name="Papke E."/>
            <person name="Shlafstein M.D."/>
            <person name="Oline D.K."/>
            <person name="Videau P."/>
            <person name="Saw J.H."/>
            <person name="Strangman W.K."/>
            <person name="Ushijima B."/>
        </authorList>
    </citation>
    <scope>NUCLEOTIDE SEQUENCE [LARGE SCALE GENOMIC DNA]</scope>
    <source>
        <strain evidence="1 2">P94</strain>
    </source>
</reference>